<dbReference type="InterPro" id="IPR001077">
    <property type="entry name" value="COMT_C"/>
</dbReference>
<dbReference type="PROSITE" id="PS51683">
    <property type="entry name" value="SAM_OMT_II"/>
    <property type="match status" value="1"/>
</dbReference>
<keyword evidence="1 5" id="KW-0489">Methyltransferase</keyword>
<proteinExistence type="predicted"/>
<dbReference type="OrthoDB" id="1606438at2759"/>
<evidence type="ECO:0000256" key="3">
    <source>
        <dbReference type="ARBA" id="ARBA00022691"/>
    </source>
</evidence>
<dbReference type="Proteomes" id="UP000799770">
    <property type="component" value="Unassembled WGS sequence"/>
</dbReference>
<name>A0A6A5YJA5_9PLEO</name>
<dbReference type="Pfam" id="PF00891">
    <property type="entry name" value="Methyltransf_2"/>
    <property type="match status" value="1"/>
</dbReference>
<dbReference type="Gene3D" id="3.40.50.150">
    <property type="entry name" value="Vaccinia Virus protein VP39"/>
    <property type="match status" value="1"/>
</dbReference>
<accession>A0A6A5YJA5</accession>
<dbReference type="GO" id="GO:0008171">
    <property type="term" value="F:O-methyltransferase activity"/>
    <property type="evidence" value="ECO:0007669"/>
    <property type="project" value="InterPro"/>
</dbReference>
<dbReference type="InterPro" id="IPR016461">
    <property type="entry name" value="COMT-like"/>
</dbReference>
<reference evidence="5" key="1">
    <citation type="journal article" date="2020" name="Stud. Mycol.">
        <title>101 Dothideomycetes genomes: a test case for predicting lifestyles and emergence of pathogens.</title>
        <authorList>
            <person name="Haridas S."/>
            <person name="Albert R."/>
            <person name="Binder M."/>
            <person name="Bloem J."/>
            <person name="Labutti K."/>
            <person name="Salamov A."/>
            <person name="Andreopoulos B."/>
            <person name="Baker S."/>
            <person name="Barry K."/>
            <person name="Bills G."/>
            <person name="Bluhm B."/>
            <person name="Cannon C."/>
            <person name="Castanera R."/>
            <person name="Culley D."/>
            <person name="Daum C."/>
            <person name="Ezra D."/>
            <person name="Gonzalez J."/>
            <person name="Henrissat B."/>
            <person name="Kuo A."/>
            <person name="Liang C."/>
            <person name="Lipzen A."/>
            <person name="Lutzoni F."/>
            <person name="Magnuson J."/>
            <person name="Mondo S."/>
            <person name="Nolan M."/>
            <person name="Ohm R."/>
            <person name="Pangilinan J."/>
            <person name="Park H.-J."/>
            <person name="Ramirez L."/>
            <person name="Alfaro M."/>
            <person name="Sun H."/>
            <person name="Tritt A."/>
            <person name="Yoshinaga Y."/>
            <person name="Zwiers L.-H."/>
            <person name="Turgeon B."/>
            <person name="Goodwin S."/>
            <person name="Spatafora J."/>
            <person name="Crous P."/>
            <person name="Grigoriev I."/>
        </authorList>
    </citation>
    <scope>NUCLEOTIDE SEQUENCE</scope>
    <source>
        <strain evidence="5">CBS 627.86</strain>
    </source>
</reference>
<dbReference type="InterPro" id="IPR029063">
    <property type="entry name" value="SAM-dependent_MTases_sf"/>
</dbReference>
<sequence length="414" mass="46763">MATQNRILSLSNLIATNTGRISAYLEQHGLPTPSLDQNAPGIPLPDSAPDEIKTLRTELIDACSELKDLITGPKDLMRFNWTTWVSIKVILRFNLDLSFRIGETTTFEEMAKVSGLSVQNVTRIVRHAILNHQFFEEREAGKVVHSGCSAYLQRDEYARHGLVCYLDEFWPASVRTADALEKWPDSEENTDTGFALANDGKSLYEVLAEFPERGKKFGLAMANADEDPKFLIEAYPWAEHKTVVDIGGSHGSIMIDIARRFPHVTCVVQDLPHVVEAGQRLLPSELHDRISFQAHDFFTPQDVEADVYYLRSILHNWADKYSLLILKDLIPALKPGSRVLIHERMLPDHGTVALPEYKRAIDLDVGMLELLNAKQRSVQDWKELFASADGRYVFLGARQPKGATRWIIEAEWKG</sequence>
<gene>
    <name evidence="5" type="ORF">BDV96DRAFT_506796</name>
</gene>
<dbReference type="PANTHER" id="PTHR43712">
    <property type="entry name" value="PUTATIVE (AFU_ORTHOLOGUE AFUA_4G14580)-RELATED"/>
    <property type="match status" value="1"/>
</dbReference>
<evidence type="ECO:0000313" key="6">
    <source>
        <dbReference type="Proteomes" id="UP000799770"/>
    </source>
</evidence>
<dbReference type="GO" id="GO:0032259">
    <property type="term" value="P:methylation"/>
    <property type="evidence" value="ECO:0007669"/>
    <property type="project" value="UniProtKB-KW"/>
</dbReference>
<keyword evidence="6" id="KW-1185">Reference proteome</keyword>
<feature type="domain" description="O-methyltransferase C-terminal" evidence="4">
    <location>
        <begin position="200"/>
        <end position="388"/>
    </location>
</feature>
<dbReference type="AlphaFoldDB" id="A0A6A5YJA5"/>
<keyword evidence="3" id="KW-0949">S-adenosyl-L-methionine</keyword>
<evidence type="ECO:0000256" key="1">
    <source>
        <dbReference type="ARBA" id="ARBA00022603"/>
    </source>
</evidence>
<dbReference type="PANTHER" id="PTHR43712:SF5">
    <property type="entry name" value="O-METHYLTRANSFERASE ASQN-RELATED"/>
    <property type="match status" value="1"/>
</dbReference>
<keyword evidence="2 5" id="KW-0808">Transferase</keyword>
<protein>
    <submittedName>
        <fullName evidence="5">S-adenosyl-L-methionine-dependent methyltransferase</fullName>
    </submittedName>
</protein>
<organism evidence="5 6">
    <name type="scientific">Lophiotrema nucula</name>
    <dbReference type="NCBI Taxonomy" id="690887"/>
    <lineage>
        <taxon>Eukaryota</taxon>
        <taxon>Fungi</taxon>
        <taxon>Dikarya</taxon>
        <taxon>Ascomycota</taxon>
        <taxon>Pezizomycotina</taxon>
        <taxon>Dothideomycetes</taxon>
        <taxon>Pleosporomycetidae</taxon>
        <taxon>Pleosporales</taxon>
        <taxon>Lophiotremataceae</taxon>
        <taxon>Lophiotrema</taxon>
    </lineage>
</organism>
<evidence type="ECO:0000256" key="2">
    <source>
        <dbReference type="ARBA" id="ARBA00022679"/>
    </source>
</evidence>
<evidence type="ECO:0000259" key="4">
    <source>
        <dbReference type="Pfam" id="PF00891"/>
    </source>
</evidence>
<dbReference type="SUPFAM" id="SSF53335">
    <property type="entry name" value="S-adenosyl-L-methionine-dependent methyltransferases"/>
    <property type="match status" value="1"/>
</dbReference>
<evidence type="ECO:0000313" key="5">
    <source>
        <dbReference type="EMBL" id="KAF2107053.1"/>
    </source>
</evidence>
<dbReference type="EMBL" id="ML977357">
    <property type="protein sequence ID" value="KAF2107053.1"/>
    <property type="molecule type" value="Genomic_DNA"/>
</dbReference>